<accession>A0AAV4NBJ6</accession>
<dbReference type="AlphaFoldDB" id="A0AAV4NBJ6"/>
<feature type="region of interest" description="Disordered" evidence="1">
    <location>
        <begin position="59"/>
        <end position="79"/>
    </location>
</feature>
<proteinExistence type="predicted"/>
<evidence type="ECO:0000313" key="2">
    <source>
        <dbReference type="EMBL" id="GIX80834.1"/>
    </source>
</evidence>
<organism evidence="2 3">
    <name type="scientific">Caerostris extrusa</name>
    <name type="common">Bark spider</name>
    <name type="synonym">Caerostris bankana</name>
    <dbReference type="NCBI Taxonomy" id="172846"/>
    <lineage>
        <taxon>Eukaryota</taxon>
        <taxon>Metazoa</taxon>
        <taxon>Ecdysozoa</taxon>
        <taxon>Arthropoda</taxon>
        <taxon>Chelicerata</taxon>
        <taxon>Arachnida</taxon>
        <taxon>Araneae</taxon>
        <taxon>Araneomorphae</taxon>
        <taxon>Entelegynae</taxon>
        <taxon>Araneoidea</taxon>
        <taxon>Araneidae</taxon>
        <taxon>Caerostris</taxon>
    </lineage>
</organism>
<keyword evidence="3" id="KW-1185">Reference proteome</keyword>
<comment type="caution">
    <text evidence="2">The sequence shown here is derived from an EMBL/GenBank/DDBJ whole genome shotgun (WGS) entry which is preliminary data.</text>
</comment>
<dbReference type="EMBL" id="BPLR01020626">
    <property type="protein sequence ID" value="GIX80834.1"/>
    <property type="molecule type" value="Genomic_DNA"/>
</dbReference>
<protein>
    <submittedName>
        <fullName evidence="2">Uncharacterized protein</fullName>
    </submittedName>
</protein>
<name>A0AAV4NBJ6_CAEEX</name>
<reference evidence="2 3" key="1">
    <citation type="submission" date="2021-06" db="EMBL/GenBank/DDBJ databases">
        <title>Caerostris extrusa draft genome.</title>
        <authorList>
            <person name="Kono N."/>
            <person name="Arakawa K."/>
        </authorList>
    </citation>
    <scope>NUCLEOTIDE SEQUENCE [LARGE SCALE GENOMIC DNA]</scope>
</reference>
<gene>
    <name evidence="2" type="ORF">CEXT_653611</name>
</gene>
<dbReference type="Proteomes" id="UP001054945">
    <property type="component" value="Unassembled WGS sequence"/>
</dbReference>
<evidence type="ECO:0000256" key="1">
    <source>
        <dbReference type="SAM" id="MobiDB-lite"/>
    </source>
</evidence>
<sequence>MGRIPGVVDGLGEDLFPSCCLGGRCVGLLMSPSRRGLGRMMSLLSQYWWASRNSGTGEDMVTPHQNGGVGTHPIQKQVI</sequence>
<evidence type="ECO:0000313" key="3">
    <source>
        <dbReference type="Proteomes" id="UP001054945"/>
    </source>
</evidence>